<dbReference type="EMBL" id="ATMH01012073">
    <property type="protein sequence ID" value="EPY15457.1"/>
    <property type="molecule type" value="Genomic_DNA"/>
</dbReference>
<dbReference type="OrthoDB" id="1026733at2759"/>
<keyword evidence="7" id="KW-1185">Reference proteome</keyword>
<keyword evidence="2" id="KW-0863">Zinc-finger</keyword>
<feature type="region of interest" description="Disordered" evidence="4">
    <location>
        <begin position="205"/>
        <end position="226"/>
    </location>
</feature>
<dbReference type="GO" id="GO:0036503">
    <property type="term" value="P:ERAD pathway"/>
    <property type="evidence" value="ECO:0007669"/>
    <property type="project" value="TreeGrafter"/>
</dbReference>
<dbReference type="Pfam" id="PF07496">
    <property type="entry name" value="zf-CW"/>
    <property type="match status" value="1"/>
</dbReference>
<accession>S9TBQ6</accession>
<dbReference type="SUPFAM" id="SSF52833">
    <property type="entry name" value="Thioredoxin-like"/>
    <property type="match status" value="1"/>
</dbReference>
<feature type="compositionally biased region" description="Low complexity" evidence="4">
    <location>
        <begin position="241"/>
        <end position="252"/>
    </location>
</feature>
<evidence type="ECO:0000313" key="7">
    <source>
        <dbReference type="Proteomes" id="UP000015354"/>
    </source>
</evidence>
<sequence length="379" mass="41480">MHAVRRRRGVSPADLWAPPSSSGSPTGGADHVTPRFPDTLDFSFSTSSAAGGHAASEAGSSYAPPSLQQELLEDYGVNVPLFDGTVEAAQQLAQEDIHYVVLYMHCPTHEDTGDFVRDVLADDGVLAQFAECAVLVGCSVLTPEGDALAQRLQLTTYPALVVLFKRRVILTLAGHFATAAAVLQEWRACRDMWDGAVAEEVSFRAERQGREEARRREEQHVADMEARDRQLLDQLEREAAEAAAQRTAAEQAAAEERAQPHRRAVASAGGARGGRQEEPEADEARDRQAKRVTMEATAVAEAPAPPEATPAAPRKRGRKPKTVEAAAEEKEVLHWVQCDKCDKWRIVPLAIPKHVTYWECSMRPRTTCADPDDAQLDVY</sequence>
<dbReference type="GO" id="GO:0043130">
    <property type="term" value="F:ubiquitin binding"/>
    <property type="evidence" value="ECO:0007669"/>
    <property type="project" value="TreeGrafter"/>
</dbReference>
<dbReference type="Gene3D" id="3.30.40.100">
    <property type="match status" value="1"/>
</dbReference>
<dbReference type="AlphaFoldDB" id="S9TBQ6"/>
<organism evidence="6 7">
    <name type="scientific">Strigomonas culicis</name>
    <dbReference type="NCBI Taxonomy" id="28005"/>
    <lineage>
        <taxon>Eukaryota</taxon>
        <taxon>Discoba</taxon>
        <taxon>Euglenozoa</taxon>
        <taxon>Kinetoplastea</taxon>
        <taxon>Metakinetoplastina</taxon>
        <taxon>Trypanosomatida</taxon>
        <taxon>Trypanosomatidae</taxon>
        <taxon>Strigomonadinae</taxon>
        <taxon>Strigomonas</taxon>
    </lineage>
</organism>
<dbReference type="InterPro" id="IPR006577">
    <property type="entry name" value="UAS"/>
</dbReference>
<dbReference type="InterPro" id="IPR036249">
    <property type="entry name" value="Thioredoxin-like_sf"/>
</dbReference>
<name>S9TBQ6_9TRYP</name>
<feature type="compositionally biased region" description="Low complexity" evidence="4">
    <location>
        <begin position="18"/>
        <end position="28"/>
    </location>
</feature>
<dbReference type="PANTHER" id="PTHR23322:SF1">
    <property type="entry name" value="FAS-ASSOCIATED FACTOR 2"/>
    <property type="match status" value="1"/>
</dbReference>
<feature type="region of interest" description="Disordered" evidence="4">
    <location>
        <begin position="238"/>
        <end position="323"/>
    </location>
</feature>
<feature type="region of interest" description="Disordered" evidence="4">
    <location>
        <begin position="1"/>
        <end position="35"/>
    </location>
</feature>
<proteinExistence type="predicted"/>
<dbReference type="GO" id="GO:0008270">
    <property type="term" value="F:zinc ion binding"/>
    <property type="evidence" value="ECO:0007669"/>
    <property type="project" value="UniProtKB-KW"/>
</dbReference>
<dbReference type="Gene3D" id="3.40.30.10">
    <property type="entry name" value="Glutaredoxin"/>
    <property type="match status" value="1"/>
</dbReference>
<keyword evidence="1" id="KW-0479">Metal-binding</keyword>
<gene>
    <name evidence="6" type="ORF">STCU_12012</name>
</gene>
<evidence type="ECO:0000256" key="4">
    <source>
        <dbReference type="SAM" id="MobiDB-lite"/>
    </source>
</evidence>
<evidence type="ECO:0000256" key="1">
    <source>
        <dbReference type="ARBA" id="ARBA00022723"/>
    </source>
</evidence>
<dbReference type="GO" id="GO:0005783">
    <property type="term" value="C:endoplasmic reticulum"/>
    <property type="evidence" value="ECO:0007669"/>
    <property type="project" value="TreeGrafter"/>
</dbReference>
<reference evidence="6 7" key="1">
    <citation type="journal article" date="2013" name="PLoS ONE">
        <title>Predicting the Proteins of Angomonas deanei, Strigomonas culicis and Their Respective Endosymbionts Reveals New Aspects of the Trypanosomatidae Family.</title>
        <authorList>
            <person name="Motta M.C."/>
            <person name="Martins A.C."/>
            <person name="de Souza S.S."/>
            <person name="Catta-Preta C.M."/>
            <person name="Silva R."/>
            <person name="Klein C.C."/>
            <person name="de Almeida L.G."/>
            <person name="de Lima Cunha O."/>
            <person name="Ciapina L.P."/>
            <person name="Brocchi M."/>
            <person name="Colabardini A.C."/>
            <person name="de Araujo Lima B."/>
            <person name="Machado C.R."/>
            <person name="de Almeida Soares C.M."/>
            <person name="Probst C.M."/>
            <person name="de Menezes C.B."/>
            <person name="Thompson C.E."/>
            <person name="Bartholomeu D.C."/>
            <person name="Gradia D.F."/>
            <person name="Pavoni D.P."/>
            <person name="Grisard E.C."/>
            <person name="Fantinatti-Garboggini F."/>
            <person name="Marchini F.K."/>
            <person name="Rodrigues-Luiz G.F."/>
            <person name="Wagner G."/>
            <person name="Goldman G.H."/>
            <person name="Fietto J.L."/>
            <person name="Elias M.C."/>
            <person name="Goldman M.H."/>
            <person name="Sagot M.F."/>
            <person name="Pereira M."/>
            <person name="Stoco P.H."/>
            <person name="de Mendonca-Neto R.P."/>
            <person name="Teixeira S.M."/>
            <person name="Maciel T.E."/>
            <person name="de Oliveira Mendes T.A."/>
            <person name="Urmenyi T.P."/>
            <person name="de Souza W."/>
            <person name="Schenkman S."/>
            <person name="de Vasconcelos A.T."/>
        </authorList>
    </citation>
    <scope>NUCLEOTIDE SEQUENCE [LARGE SCALE GENOMIC DNA]</scope>
</reference>
<dbReference type="InterPro" id="IPR050730">
    <property type="entry name" value="UBX_domain-protein"/>
</dbReference>
<feature type="domain" description="CW-type" evidence="5">
    <location>
        <begin position="329"/>
        <end position="376"/>
    </location>
</feature>
<dbReference type="InterPro" id="IPR011124">
    <property type="entry name" value="Znf_CW"/>
</dbReference>
<comment type="caution">
    <text evidence="6">The sequence shown here is derived from an EMBL/GenBank/DDBJ whole genome shotgun (WGS) entry which is preliminary data.</text>
</comment>
<dbReference type="PANTHER" id="PTHR23322">
    <property type="entry name" value="FAS-ASSOCIATED PROTEIN"/>
    <property type="match status" value="1"/>
</dbReference>
<evidence type="ECO:0000259" key="5">
    <source>
        <dbReference type="PROSITE" id="PS51050"/>
    </source>
</evidence>
<keyword evidence="3" id="KW-0862">Zinc</keyword>
<dbReference type="SMART" id="SM00594">
    <property type="entry name" value="UAS"/>
    <property type="match status" value="1"/>
</dbReference>
<evidence type="ECO:0000256" key="2">
    <source>
        <dbReference type="ARBA" id="ARBA00022771"/>
    </source>
</evidence>
<dbReference type="PROSITE" id="PS51050">
    <property type="entry name" value="ZF_CW"/>
    <property type="match status" value="1"/>
</dbReference>
<evidence type="ECO:0000256" key="3">
    <source>
        <dbReference type="ARBA" id="ARBA00022833"/>
    </source>
</evidence>
<evidence type="ECO:0000313" key="6">
    <source>
        <dbReference type="EMBL" id="EPY15457.1"/>
    </source>
</evidence>
<feature type="compositionally biased region" description="Basic and acidic residues" evidence="4">
    <location>
        <begin position="274"/>
        <end position="293"/>
    </location>
</feature>
<protein>
    <recommendedName>
        <fullName evidence="5">CW-type domain-containing protein</fullName>
    </recommendedName>
</protein>
<dbReference type="Proteomes" id="UP000015354">
    <property type="component" value="Unassembled WGS sequence"/>
</dbReference>